<dbReference type="Gene3D" id="3.40.50.2000">
    <property type="entry name" value="Glycogen Phosphorylase B"/>
    <property type="match status" value="1"/>
</dbReference>
<dbReference type="PANTHER" id="PTHR48050:SF13">
    <property type="entry name" value="STEROL 3-BETA-GLUCOSYLTRANSFERASE UGT80A2"/>
    <property type="match status" value="1"/>
</dbReference>
<dbReference type="GO" id="GO:0008194">
    <property type="term" value="F:UDP-glycosyltransferase activity"/>
    <property type="evidence" value="ECO:0007669"/>
    <property type="project" value="InterPro"/>
</dbReference>
<evidence type="ECO:0000256" key="1">
    <source>
        <dbReference type="SAM" id="MobiDB-lite"/>
    </source>
</evidence>
<feature type="domain" description="Erythromycin biosynthesis protein CIII-like C-terminal" evidence="2">
    <location>
        <begin position="90"/>
        <end position="202"/>
    </location>
</feature>
<dbReference type="InterPro" id="IPR010610">
    <property type="entry name" value="EryCIII-like_C"/>
</dbReference>
<comment type="caution">
    <text evidence="3">The sequence shown here is derived from an EMBL/GenBank/DDBJ whole genome shotgun (WGS) entry which is preliminary data.</text>
</comment>
<name>A0A4Q9KE68_9ACTN</name>
<dbReference type="InterPro" id="IPR050426">
    <property type="entry name" value="Glycosyltransferase_28"/>
</dbReference>
<dbReference type="CDD" id="cd03784">
    <property type="entry name" value="GT1_Gtf-like"/>
    <property type="match status" value="1"/>
</dbReference>
<feature type="region of interest" description="Disordered" evidence="1">
    <location>
        <begin position="299"/>
        <end position="324"/>
    </location>
</feature>
<dbReference type="InterPro" id="IPR002213">
    <property type="entry name" value="UDP_glucos_trans"/>
</dbReference>
<evidence type="ECO:0000313" key="3">
    <source>
        <dbReference type="EMBL" id="TBT84017.1"/>
    </source>
</evidence>
<dbReference type="GO" id="GO:0016758">
    <property type="term" value="F:hexosyltransferase activity"/>
    <property type="evidence" value="ECO:0007669"/>
    <property type="project" value="UniProtKB-ARBA"/>
</dbReference>
<dbReference type="GO" id="GO:0017000">
    <property type="term" value="P:antibiotic biosynthetic process"/>
    <property type="evidence" value="ECO:0007669"/>
    <property type="project" value="UniProtKB-ARBA"/>
</dbReference>
<dbReference type="PANTHER" id="PTHR48050">
    <property type="entry name" value="STEROL 3-BETA-GLUCOSYLTRANSFERASE"/>
    <property type="match status" value="1"/>
</dbReference>
<dbReference type="SUPFAM" id="SSF53756">
    <property type="entry name" value="UDP-Glycosyltransferase/glycogen phosphorylase"/>
    <property type="match status" value="1"/>
</dbReference>
<dbReference type="EMBL" id="SDMQ01000009">
    <property type="protein sequence ID" value="TBT84017.1"/>
    <property type="molecule type" value="Genomic_DNA"/>
</dbReference>
<protein>
    <submittedName>
        <fullName evidence="3">Glycosyltransferase</fullName>
    </submittedName>
</protein>
<feature type="compositionally biased region" description="Low complexity" evidence="1">
    <location>
        <begin position="189"/>
        <end position="199"/>
    </location>
</feature>
<organism evidence="3 4">
    <name type="scientific">Propioniciclava sinopodophylli</name>
    <dbReference type="NCBI Taxonomy" id="1837344"/>
    <lineage>
        <taxon>Bacteria</taxon>
        <taxon>Bacillati</taxon>
        <taxon>Actinomycetota</taxon>
        <taxon>Actinomycetes</taxon>
        <taxon>Propionibacteriales</taxon>
        <taxon>Propionibacteriaceae</taxon>
        <taxon>Propioniciclava</taxon>
    </lineage>
</organism>
<dbReference type="AlphaFoldDB" id="A0A4Q9KE68"/>
<gene>
    <name evidence="3" type="ORF">ET989_10160</name>
</gene>
<accession>A0A4Q9KE68</accession>
<proteinExistence type="predicted"/>
<dbReference type="Pfam" id="PF06722">
    <property type="entry name" value="EryCIII-like_C"/>
    <property type="match status" value="1"/>
</dbReference>
<evidence type="ECO:0000259" key="2">
    <source>
        <dbReference type="Pfam" id="PF06722"/>
    </source>
</evidence>
<dbReference type="Proteomes" id="UP000292373">
    <property type="component" value="Unassembled WGS sequence"/>
</dbReference>
<keyword evidence="4" id="KW-1185">Reference proteome</keyword>
<feature type="region of interest" description="Disordered" evidence="1">
    <location>
        <begin position="183"/>
        <end position="219"/>
    </location>
</feature>
<sequence>MIVAASPVLVPPAPDWPANAVQTGWWAPTASVFAPDPAFDDWLQGEPPVHVGYGSFTGFATDDDLEVIVRAAKASGRRVVTPTLRGHTPGQLNDQVCAIPPTPHAWLFPRMAGVVHHGGAGTTHAALAAGVPQAMVPFGVDQPYHAWRVHRLGLGPEPVSVHRLTVGRLGRLIRLLTTDADAAPRRSVRSSAARTASARPWPGCSDGAGSERASPTRRCDQTIVQVSGPAISRCRAASRSAGIETWLRASSSNTGRATSRKTPIGDADRSWVSVSWDSSNARVASLACASCTIRSDAATSETGLTARRPSAPRTTPSWPPANVIGSPCTSGITAGESTSLRPANASSLKIGQFW</sequence>
<dbReference type="OrthoDB" id="3253247at2"/>
<evidence type="ECO:0000313" key="4">
    <source>
        <dbReference type="Proteomes" id="UP000292373"/>
    </source>
</evidence>
<keyword evidence="3" id="KW-0808">Transferase</keyword>
<dbReference type="FunFam" id="3.40.50.2000:FF:000009">
    <property type="entry name" value="Sterol 3-beta-glucosyltransferase UGT80A2"/>
    <property type="match status" value="1"/>
</dbReference>
<reference evidence="3 4" key="1">
    <citation type="submission" date="2019-01" db="EMBL/GenBank/DDBJ databases">
        <title>Lactibacter flavus gen. nov., sp. nov., a novel bacterium of the family Propionibacteriaceae isolated from raw milk and dairy products.</title>
        <authorList>
            <person name="Huptas C."/>
            <person name="Wenning M."/>
            <person name="Breitenwieser F."/>
            <person name="Doll E."/>
            <person name="Von Neubeck M."/>
            <person name="Busse H.-J."/>
            <person name="Scherer S."/>
        </authorList>
    </citation>
    <scope>NUCLEOTIDE SEQUENCE [LARGE SCALE GENOMIC DNA]</scope>
    <source>
        <strain evidence="3 4">KCTC 33808</strain>
    </source>
</reference>